<keyword evidence="9" id="KW-1185">Reference proteome</keyword>
<dbReference type="FunFam" id="3.40.309.10:FF:000009">
    <property type="entry name" value="Aldehyde dehydrogenase A"/>
    <property type="match status" value="1"/>
</dbReference>
<name>A0A1N6UMR9_9EURY</name>
<protein>
    <submittedName>
        <fullName evidence="8">Aldehyde dehydrogenase (NAD+)</fullName>
    </submittedName>
</protein>
<dbReference type="InterPro" id="IPR015590">
    <property type="entry name" value="Aldehyde_DH_dom"/>
</dbReference>
<feature type="active site" evidence="5">
    <location>
        <position position="287"/>
    </location>
</feature>
<dbReference type="SUPFAM" id="SSF53720">
    <property type="entry name" value="ALDH-like"/>
    <property type="match status" value="1"/>
</dbReference>
<gene>
    <name evidence="8" type="ORF">SAMN05421858_0021</name>
</gene>
<evidence type="ECO:0000256" key="6">
    <source>
        <dbReference type="RuleBase" id="RU003345"/>
    </source>
</evidence>
<evidence type="ECO:0000256" key="3">
    <source>
        <dbReference type="ARBA" id="ARBA00023002"/>
    </source>
</evidence>
<comment type="subunit">
    <text evidence="2">Homotetramer.</text>
</comment>
<dbReference type="InterPro" id="IPR016162">
    <property type="entry name" value="Ald_DH_N"/>
</dbReference>
<dbReference type="EMBL" id="FTNO01000001">
    <property type="protein sequence ID" value="SIQ66925.1"/>
    <property type="molecule type" value="Genomic_DNA"/>
</dbReference>
<keyword evidence="4" id="KW-0520">NAD</keyword>
<dbReference type="PANTHER" id="PTHR42986">
    <property type="entry name" value="BENZALDEHYDE DEHYDROGENASE YFMT"/>
    <property type="match status" value="1"/>
</dbReference>
<dbReference type="InterPro" id="IPR029510">
    <property type="entry name" value="Ald_DH_CS_GLU"/>
</dbReference>
<keyword evidence="3 6" id="KW-0560">Oxidoreductase</keyword>
<evidence type="ECO:0000259" key="7">
    <source>
        <dbReference type="Pfam" id="PF00171"/>
    </source>
</evidence>
<dbReference type="AlphaFoldDB" id="A0A1N6UMR9"/>
<accession>A0A1N6UMR9</accession>
<evidence type="ECO:0000256" key="1">
    <source>
        <dbReference type="ARBA" id="ARBA00009986"/>
    </source>
</evidence>
<dbReference type="Gene3D" id="3.40.605.10">
    <property type="entry name" value="Aldehyde Dehydrogenase, Chain A, domain 1"/>
    <property type="match status" value="1"/>
</dbReference>
<evidence type="ECO:0000256" key="5">
    <source>
        <dbReference type="PROSITE-ProRule" id="PRU10007"/>
    </source>
</evidence>
<reference evidence="9" key="1">
    <citation type="submission" date="2017-01" db="EMBL/GenBank/DDBJ databases">
        <authorList>
            <person name="Varghese N."/>
            <person name="Submissions S."/>
        </authorList>
    </citation>
    <scope>NUCLEOTIDE SEQUENCE [LARGE SCALE GENOMIC DNA]</scope>
    <source>
        <strain evidence="9">CGMCC 1.7737</strain>
    </source>
</reference>
<evidence type="ECO:0000313" key="8">
    <source>
        <dbReference type="EMBL" id="SIQ66925.1"/>
    </source>
</evidence>
<dbReference type="PANTHER" id="PTHR42986:SF1">
    <property type="entry name" value="BENZALDEHYDE DEHYDROGENASE YFMT"/>
    <property type="match status" value="1"/>
</dbReference>
<sequence>MNARLYQCKSLHHRRFPTLYRGQDQIGERMSDRDFTADGDWNALYIDGEWVEAGDRDELEVTNPATQEPITTVPAGTEEDVNRAYEAAAEAQTEWAAKPAEERVDVIKNALGLLDDHRDEILESLAVESGSANAKAFAEWQTAQGMCHHATGLADQLGTKEQDSFIPGKENEIERIPAGVVGVISPWNFPFNLSMRAVAPALALGNAVVLKPASPTPVTGGLLLAKIFDEAGLPNGLLNVVTGHGSDIGDRMAEHPELDVMAFTGSTEIGKRVASKAAENLALPAMELGGNNPFVVTDDADIDAAIDSAVFGSFLHQGQICISINRHIVHEDVYDEYVEKLTERAAGLPIGDPTDRDNVIGPIIDEGQRDQMLDYVESTVEAGATLETGGDHDGLFVEPTVLSDATNDMAAACNEHFGPIAPVIPYSDDEEAIEMANDTEYGLAGAVHAGDMDRARELADSIEAGMVHINDQPINEEPNVPFGGVKESGIGRYDGEEILHELTQTKWVSVQEEKRQYPF</sequence>
<evidence type="ECO:0000256" key="2">
    <source>
        <dbReference type="ARBA" id="ARBA00011881"/>
    </source>
</evidence>
<proteinExistence type="inferred from homology"/>
<comment type="similarity">
    <text evidence="1 6">Belongs to the aldehyde dehydrogenase family.</text>
</comment>
<dbReference type="InterPro" id="IPR016163">
    <property type="entry name" value="Ald_DH_C"/>
</dbReference>
<evidence type="ECO:0000256" key="4">
    <source>
        <dbReference type="ARBA" id="ARBA00023027"/>
    </source>
</evidence>
<dbReference type="Gene3D" id="3.40.309.10">
    <property type="entry name" value="Aldehyde Dehydrogenase, Chain A, domain 2"/>
    <property type="match status" value="1"/>
</dbReference>
<organism evidence="8 9">
    <name type="scientific">Haladaptatus litoreus</name>
    <dbReference type="NCBI Taxonomy" id="553468"/>
    <lineage>
        <taxon>Archaea</taxon>
        <taxon>Methanobacteriati</taxon>
        <taxon>Methanobacteriota</taxon>
        <taxon>Stenosarchaea group</taxon>
        <taxon>Halobacteria</taxon>
        <taxon>Halobacteriales</taxon>
        <taxon>Haladaptataceae</taxon>
        <taxon>Haladaptatus</taxon>
    </lineage>
</organism>
<dbReference type="FunFam" id="3.40.605.10:FF:000007">
    <property type="entry name" value="NAD/NADP-dependent betaine aldehyde dehydrogenase"/>
    <property type="match status" value="1"/>
</dbReference>
<dbReference type="GO" id="GO:0016620">
    <property type="term" value="F:oxidoreductase activity, acting on the aldehyde or oxo group of donors, NAD or NADP as acceptor"/>
    <property type="evidence" value="ECO:0007669"/>
    <property type="project" value="InterPro"/>
</dbReference>
<dbReference type="InterPro" id="IPR016161">
    <property type="entry name" value="Ald_DH/histidinol_DH"/>
</dbReference>
<dbReference type="Pfam" id="PF00171">
    <property type="entry name" value="Aldedh"/>
    <property type="match status" value="1"/>
</dbReference>
<evidence type="ECO:0000313" key="9">
    <source>
        <dbReference type="Proteomes" id="UP000186914"/>
    </source>
</evidence>
<feature type="domain" description="Aldehyde dehydrogenase" evidence="7">
    <location>
        <begin position="50"/>
        <end position="508"/>
    </location>
</feature>
<dbReference type="Proteomes" id="UP000186914">
    <property type="component" value="Unassembled WGS sequence"/>
</dbReference>
<dbReference type="PROSITE" id="PS00687">
    <property type="entry name" value="ALDEHYDE_DEHYDR_GLU"/>
    <property type="match status" value="1"/>
</dbReference>